<feature type="transmembrane region" description="Helical" evidence="12">
    <location>
        <begin position="213"/>
        <end position="236"/>
    </location>
</feature>
<dbReference type="STRING" id="1965070.A0A3S3PF15"/>
<comment type="subcellular location">
    <subcellularLocation>
        <location evidence="1">Cell membrane</location>
        <topology evidence="1">Multi-pass membrane protein</topology>
    </subcellularLocation>
</comment>
<keyword evidence="5 12" id="KW-0812">Transmembrane</keyword>
<evidence type="ECO:0000256" key="11">
    <source>
        <dbReference type="RuleBase" id="RU362091"/>
    </source>
</evidence>
<keyword evidence="8" id="KW-0406">Ion transport</keyword>
<dbReference type="InterPro" id="IPR038377">
    <property type="entry name" value="Na/Glc_symporter_sf"/>
</dbReference>
<feature type="non-terminal residue" evidence="13">
    <location>
        <position position="439"/>
    </location>
</feature>
<feature type="transmembrane region" description="Helical" evidence="12">
    <location>
        <begin position="81"/>
        <end position="105"/>
    </location>
</feature>
<sequence>MSATFTFYDSIVCCLMLFISLSIGIYFAFINKKNSTPFEMILGGCKQKTIPVALSLLASFVSSITILGIPAEIYIYGFHFWTITLFFPLVIAVTAFLFVPLFYSLNITSIYQGGIKAVIWTDVFQSVIIIVAMLTVTIKGFIDGRGMRNVWSLNSLYNRTEILDFNPDPLKRNTVWTIGIGLFLNWLSVYSTNQVMFQRYLSLGSLKKAKRSLWILLPLKMAIMTMTCLAGLLIFAKYYDCDPILTKQVSSPDQLYPFYVVNLFSNVPGFTGFMVAAVYSGALSTISSGVNSMSAITLEDFLKPFLHNLTERKATILTKFFSFLYGITIIALIAIVSQMGNVLQAGIQIFGILASPILGLFTLGIFFPSANKIGAFVGSILATVLSLWIGIGANIYKPYVPKMPVSVDGCVDLFMNATGKAFDPKNFTQFYRPEALILR</sequence>
<feature type="transmembrane region" description="Helical" evidence="12">
    <location>
        <begin position="6"/>
        <end position="29"/>
    </location>
</feature>
<feature type="transmembrane region" description="Helical" evidence="12">
    <location>
        <begin position="373"/>
        <end position="396"/>
    </location>
</feature>
<dbReference type="InterPro" id="IPR001734">
    <property type="entry name" value="Na/solute_symporter"/>
</dbReference>
<keyword evidence="7" id="KW-0915">Sodium</keyword>
<feature type="transmembrane region" description="Helical" evidence="12">
    <location>
        <begin position="256"/>
        <end position="279"/>
    </location>
</feature>
<accession>A0A3S3PF15</accession>
<name>A0A3S3PF15_9ACAR</name>
<dbReference type="AlphaFoldDB" id="A0A3S3PF15"/>
<dbReference type="OrthoDB" id="6513502at2759"/>
<dbReference type="EMBL" id="NCKU01001828">
    <property type="protein sequence ID" value="RWS11142.1"/>
    <property type="molecule type" value="Genomic_DNA"/>
</dbReference>
<evidence type="ECO:0000256" key="10">
    <source>
        <dbReference type="ARBA" id="ARBA00023201"/>
    </source>
</evidence>
<dbReference type="Gene3D" id="1.20.1730.10">
    <property type="entry name" value="Sodium/glucose cotransporter"/>
    <property type="match status" value="2"/>
</dbReference>
<keyword evidence="9 12" id="KW-0472">Membrane</keyword>
<evidence type="ECO:0000256" key="4">
    <source>
        <dbReference type="ARBA" id="ARBA00022475"/>
    </source>
</evidence>
<dbReference type="GO" id="GO:0005886">
    <property type="term" value="C:plasma membrane"/>
    <property type="evidence" value="ECO:0007669"/>
    <property type="project" value="UniProtKB-SubCell"/>
</dbReference>
<proteinExistence type="inferred from homology"/>
<dbReference type="Pfam" id="PF00474">
    <property type="entry name" value="SSF"/>
    <property type="match status" value="1"/>
</dbReference>
<evidence type="ECO:0000313" key="14">
    <source>
        <dbReference type="Proteomes" id="UP000285301"/>
    </source>
</evidence>
<evidence type="ECO:0000256" key="8">
    <source>
        <dbReference type="ARBA" id="ARBA00023065"/>
    </source>
</evidence>
<protein>
    <recommendedName>
        <fullName evidence="15">Sodium-coupled monocarboxylate transporter 1-like protein</fullName>
    </recommendedName>
</protein>
<evidence type="ECO:0000256" key="3">
    <source>
        <dbReference type="ARBA" id="ARBA00022448"/>
    </source>
</evidence>
<evidence type="ECO:0000313" key="13">
    <source>
        <dbReference type="EMBL" id="RWS11142.1"/>
    </source>
</evidence>
<dbReference type="PANTHER" id="PTHR42985:SF40">
    <property type="entry name" value="LD47995P-RELATED"/>
    <property type="match status" value="1"/>
</dbReference>
<organism evidence="13 14">
    <name type="scientific">Dinothrombium tinctorium</name>
    <dbReference type="NCBI Taxonomy" id="1965070"/>
    <lineage>
        <taxon>Eukaryota</taxon>
        <taxon>Metazoa</taxon>
        <taxon>Ecdysozoa</taxon>
        <taxon>Arthropoda</taxon>
        <taxon>Chelicerata</taxon>
        <taxon>Arachnida</taxon>
        <taxon>Acari</taxon>
        <taxon>Acariformes</taxon>
        <taxon>Trombidiformes</taxon>
        <taxon>Prostigmata</taxon>
        <taxon>Anystina</taxon>
        <taxon>Parasitengona</taxon>
        <taxon>Trombidioidea</taxon>
        <taxon>Trombidiidae</taxon>
        <taxon>Dinothrombium</taxon>
    </lineage>
</organism>
<dbReference type="GO" id="GO:0015293">
    <property type="term" value="F:symporter activity"/>
    <property type="evidence" value="ECO:0007669"/>
    <property type="project" value="TreeGrafter"/>
</dbReference>
<evidence type="ECO:0008006" key="15">
    <source>
        <dbReference type="Google" id="ProtNLM"/>
    </source>
</evidence>
<reference evidence="13 14" key="1">
    <citation type="journal article" date="2018" name="Gigascience">
        <title>Genomes of trombidid mites reveal novel predicted allergens and laterally-transferred genes associated with secondary metabolism.</title>
        <authorList>
            <person name="Dong X."/>
            <person name="Chaisiri K."/>
            <person name="Xia D."/>
            <person name="Armstrong S.D."/>
            <person name="Fang Y."/>
            <person name="Donnelly M.J."/>
            <person name="Kadowaki T."/>
            <person name="McGarry J.W."/>
            <person name="Darby A.C."/>
            <person name="Makepeace B.L."/>
        </authorList>
    </citation>
    <scope>NUCLEOTIDE SEQUENCE [LARGE SCALE GENOMIC DNA]</scope>
    <source>
        <strain evidence="13">UoL-WK</strain>
    </source>
</reference>
<evidence type="ECO:0000256" key="5">
    <source>
        <dbReference type="ARBA" id="ARBA00022692"/>
    </source>
</evidence>
<comment type="caution">
    <text evidence="13">The sequence shown here is derived from an EMBL/GenBank/DDBJ whole genome shotgun (WGS) entry which is preliminary data.</text>
</comment>
<evidence type="ECO:0000256" key="1">
    <source>
        <dbReference type="ARBA" id="ARBA00004651"/>
    </source>
</evidence>
<keyword evidence="6 12" id="KW-1133">Transmembrane helix</keyword>
<dbReference type="Proteomes" id="UP000285301">
    <property type="component" value="Unassembled WGS sequence"/>
</dbReference>
<evidence type="ECO:0000256" key="2">
    <source>
        <dbReference type="ARBA" id="ARBA00006434"/>
    </source>
</evidence>
<evidence type="ECO:0000256" key="12">
    <source>
        <dbReference type="SAM" id="Phobius"/>
    </source>
</evidence>
<comment type="similarity">
    <text evidence="2 11">Belongs to the sodium:solute symporter (SSF) (TC 2.A.21) family.</text>
</comment>
<evidence type="ECO:0000256" key="7">
    <source>
        <dbReference type="ARBA" id="ARBA00023053"/>
    </source>
</evidence>
<feature type="transmembrane region" description="Helical" evidence="12">
    <location>
        <begin position="117"/>
        <end position="142"/>
    </location>
</feature>
<evidence type="ECO:0000256" key="9">
    <source>
        <dbReference type="ARBA" id="ARBA00023136"/>
    </source>
</evidence>
<keyword evidence="10" id="KW-0739">Sodium transport</keyword>
<keyword evidence="14" id="KW-1185">Reference proteome</keyword>
<dbReference type="PANTHER" id="PTHR42985">
    <property type="entry name" value="SODIUM-COUPLED MONOCARBOXYLATE TRANSPORTER"/>
    <property type="match status" value="1"/>
</dbReference>
<dbReference type="InterPro" id="IPR051163">
    <property type="entry name" value="Sodium:Solute_Symporter_SSF"/>
</dbReference>
<dbReference type="PROSITE" id="PS50283">
    <property type="entry name" value="NA_SOLUT_SYMP_3"/>
    <property type="match status" value="1"/>
</dbReference>
<keyword evidence="4" id="KW-1003">Cell membrane</keyword>
<feature type="transmembrane region" description="Helical" evidence="12">
    <location>
        <begin position="50"/>
        <end position="69"/>
    </location>
</feature>
<keyword evidence="3" id="KW-0813">Transport</keyword>
<dbReference type="GO" id="GO:0006814">
    <property type="term" value="P:sodium ion transport"/>
    <property type="evidence" value="ECO:0007669"/>
    <property type="project" value="UniProtKB-KW"/>
</dbReference>
<feature type="transmembrane region" description="Helical" evidence="12">
    <location>
        <begin position="345"/>
        <end position="366"/>
    </location>
</feature>
<feature type="transmembrane region" description="Helical" evidence="12">
    <location>
        <begin position="320"/>
        <end position="339"/>
    </location>
</feature>
<feature type="transmembrane region" description="Helical" evidence="12">
    <location>
        <begin position="174"/>
        <end position="192"/>
    </location>
</feature>
<evidence type="ECO:0000256" key="6">
    <source>
        <dbReference type="ARBA" id="ARBA00022989"/>
    </source>
</evidence>
<dbReference type="NCBIfam" id="TIGR00813">
    <property type="entry name" value="sss"/>
    <property type="match status" value="1"/>
</dbReference>
<gene>
    <name evidence="13" type="ORF">B4U79_10977</name>
</gene>